<name>A0A2S2E5P2_9ALTE</name>
<evidence type="ECO:0000259" key="4">
    <source>
        <dbReference type="PROSITE" id="PS50112"/>
    </source>
</evidence>
<dbReference type="AlphaFoldDB" id="A0A2S2E5P2"/>
<evidence type="ECO:0000259" key="5">
    <source>
        <dbReference type="PROSITE" id="PS50113"/>
    </source>
</evidence>
<evidence type="ECO:0000256" key="1">
    <source>
        <dbReference type="ARBA" id="ARBA00023224"/>
    </source>
</evidence>
<dbReference type="Pfam" id="PF00015">
    <property type="entry name" value="MCPsignal"/>
    <property type="match status" value="1"/>
</dbReference>
<reference evidence="6 7" key="1">
    <citation type="submission" date="2018-05" db="EMBL/GenBank/DDBJ databases">
        <title>Salinimonas sp. HMF8227 Genome sequencing and assembly.</title>
        <authorList>
            <person name="Kang H."/>
            <person name="Kang J."/>
            <person name="Cha I."/>
            <person name="Kim H."/>
            <person name="Joh K."/>
        </authorList>
    </citation>
    <scope>NUCLEOTIDE SEQUENCE [LARGE SCALE GENOMIC DNA]</scope>
    <source>
        <strain evidence="6 7">HMF8227</strain>
    </source>
</reference>
<evidence type="ECO:0000313" key="6">
    <source>
        <dbReference type="EMBL" id="AWL12978.1"/>
    </source>
</evidence>
<dbReference type="GO" id="GO:0016020">
    <property type="term" value="C:membrane"/>
    <property type="evidence" value="ECO:0007669"/>
    <property type="project" value="InterPro"/>
</dbReference>
<dbReference type="InterPro" id="IPR013767">
    <property type="entry name" value="PAS_fold"/>
</dbReference>
<dbReference type="GO" id="GO:0006935">
    <property type="term" value="P:chemotaxis"/>
    <property type="evidence" value="ECO:0007669"/>
    <property type="project" value="InterPro"/>
</dbReference>
<dbReference type="KEGG" id="salh:HMF8227_02526"/>
<dbReference type="SMART" id="SM00283">
    <property type="entry name" value="MA"/>
    <property type="match status" value="1"/>
</dbReference>
<dbReference type="EMBL" id="CP029347">
    <property type="protein sequence ID" value="AWL12978.1"/>
    <property type="molecule type" value="Genomic_DNA"/>
</dbReference>
<dbReference type="PRINTS" id="PR00260">
    <property type="entry name" value="CHEMTRNSDUCR"/>
</dbReference>
<feature type="domain" description="PAS" evidence="4">
    <location>
        <begin position="259"/>
        <end position="330"/>
    </location>
</feature>
<evidence type="ECO:0000313" key="7">
    <source>
        <dbReference type="Proteomes" id="UP000245728"/>
    </source>
</evidence>
<dbReference type="InterPro" id="IPR000700">
    <property type="entry name" value="PAS-assoc_C"/>
</dbReference>
<dbReference type="GO" id="GO:0004888">
    <property type="term" value="F:transmembrane signaling receptor activity"/>
    <property type="evidence" value="ECO:0007669"/>
    <property type="project" value="InterPro"/>
</dbReference>
<dbReference type="InterPro" id="IPR004090">
    <property type="entry name" value="Chemotax_Me-accpt_rcpt"/>
</dbReference>
<evidence type="ECO:0000259" key="3">
    <source>
        <dbReference type="PROSITE" id="PS50111"/>
    </source>
</evidence>
<dbReference type="InterPro" id="IPR000014">
    <property type="entry name" value="PAS"/>
</dbReference>
<feature type="domain" description="PAC" evidence="5">
    <location>
        <begin position="91"/>
        <end position="141"/>
    </location>
</feature>
<protein>
    <submittedName>
        <fullName evidence="6">Oxygen sensor protein DosP</fullName>
        <ecNumber evidence="6">2.7.3.-</ecNumber>
    </submittedName>
</protein>
<dbReference type="Pfam" id="PF00989">
    <property type="entry name" value="PAS"/>
    <property type="match status" value="1"/>
</dbReference>
<dbReference type="Pfam" id="PF13426">
    <property type="entry name" value="PAS_9"/>
    <property type="match status" value="3"/>
</dbReference>
<dbReference type="NCBIfam" id="TIGR00229">
    <property type="entry name" value="sensory_box"/>
    <property type="match status" value="3"/>
</dbReference>
<dbReference type="EC" id="2.7.3.-" evidence="6"/>
<dbReference type="GO" id="GO:0007165">
    <property type="term" value="P:signal transduction"/>
    <property type="evidence" value="ECO:0007669"/>
    <property type="project" value="UniProtKB-KW"/>
</dbReference>
<dbReference type="SMART" id="SM00091">
    <property type="entry name" value="PAS"/>
    <property type="match status" value="4"/>
</dbReference>
<feature type="domain" description="PAC" evidence="5">
    <location>
        <begin position="331"/>
        <end position="385"/>
    </location>
</feature>
<dbReference type="GO" id="GO:0006355">
    <property type="term" value="P:regulation of DNA-templated transcription"/>
    <property type="evidence" value="ECO:0007669"/>
    <property type="project" value="InterPro"/>
</dbReference>
<dbReference type="PANTHER" id="PTHR44757">
    <property type="entry name" value="DIGUANYLATE CYCLASE DGCP"/>
    <property type="match status" value="1"/>
</dbReference>
<evidence type="ECO:0000256" key="2">
    <source>
        <dbReference type="PROSITE-ProRule" id="PRU00284"/>
    </source>
</evidence>
<organism evidence="6 7">
    <name type="scientific">Saliniradius amylolyticus</name>
    <dbReference type="NCBI Taxonomy" id="2183582"/>
    <lineage>
        <taxon>Bacteria</taxon>
        <taxon>Pseudomonadati</taxon>
        <taxon>Pseudomonadota</taxon>
        <taxon>Gammaproteobacteria</taxon>
        <taxon>Alteromonadales</taxon>
        <taxon>Alteromonadaceae</taxon>
        <taxon>Saliniradius</taxon>
    </lineage>
</organism>
<dbReference type="SUPFAM" id="SSF55785">
    <property type="entry name" value="PYP-like sensor domain (PAS domain)"/>
    <property type="match status" value="4"/>
</dbReference>
<dbReference type="Proteomes" id="UP000245728">
    <property type="component" value="Chromosome"/>
</dbReference>
<dbReference type="InterPro" id="IPR035965">
    <property type="entry name" value="PAS-like_dom_sf"/>
</dbReference>
<sequence length="597" mass="66525">MGMVSRLLSMVGISRTNQTAILEQAIDAVVSIDGQNRVTFFNAAAERLWGYSRQEVMGQNVKKLVPQAIQSEHDGYVNANRHTGEDKIVGTSRDVLLERKDGKKVWANLSLSRIRVGGEIHYTAFVKDITKQRETQQTINQTLEQALDAVVTIDENNKVTFFNQAAEQLWGYQREQVLGQNVKMLVPQAIQPQHDDYVNANRRTGKDKIVGTTREVPIERADGDTRWGSLALSRVELENKIVYTAFVKDVTDEVKQRERMRMLSLVADETDNAIIISDADGLTVYVNRGFEKMTGYTLSDIEGRKPGDLLQGEHTDPSAVRDIRQAIHQRQPYNGDILNYDASGNPYWVSLAINPVFDKHGKLVNFISVQANITDTKERTLEFTKRFDAIGMNNGVGEWDTNGKLTYANDYLITHTEDKSPRELIQRARNMREIIGSEKFEKVLKGEQVVGEYALLKADGSEVYFSGTICPITDMSGNVRRIVSYGTDVSSRKKAAQVTDAEMREVVASSEKVTDIISVLNNIASQTNLLALNAAIEAARAGEAGRGFAVVADEVRTLAQQSSTSADEIGRLVTESRQRVEQLAESLQRLSDVESDA</sequence>
<dbReference type="Gene3D" id="3.30.450.20">
    <property type="entry name" value="PAS domain"/>
    <property type="match status" value="4"/>
</dbReference>
<proteinExistence type="predicted"/>
<dbReference type="InterPro" id="IPR004089">
    <property type="entry name" value="MCPsignal_dom"/>
</dbReference>
<feature type="domain" description="PAS" evidence="4">
    <location>
        <begin position="14"/>
        <end position="60"/>
    </location>
</feature>
<accession>A0A2S2E5P2</accession>
<dbReference type="InterPro" id="IPR052155">
    <property type="entry name" value="Biofilm_reg_signaling"/>
</dbReference>
<dbReference type="Gene3D" id="6.10.250.3200">
    <property type="match status" value="1"/>
</dbReference>
<feature type="domain" description="PAS" evidence="4">
    <location>
        <begin position="135"/>
        <end position="193"/>
    </location>
</feature>
<dbReference type="InterPro" id="IPR001610">
    <property type="entry name" value="PAC"/>
</dbReference>
<dbReference type="PROSITE" id="PS50113">
    <property type="entry name" value="PAC"/>
    <property type="match status" value="3"/>
</dbReference>
<feature type="domain" description="Methyl-accepting transducer" evidence="3">
    <location>
        <begin position="503"/>
        <end position="597"/>
    </location>
</feature>
<dbReference type="PROSITE" id="PS50111">
    <property type="entry name" value="CHEMOTAXIS_TRANSDUC_2"/>
    <property type="match status" value="1"/>
</dbReference>
<dbReference type="SMART" id="SM00086">
    <property type="entry name" value="PAC"/>
    <property type="match status" value="4"/>
</dbReference>
<dbReference type="PANTHER" id="PTHR44757:SF2">
    <property type="entry name" value="BIOFILM ARCHITECTURE MAINTENANCE PROTEIN MBAA"/>
    <property type="match status" value="1"/>
</dbReference>
<dbReference type="CDD" id="cd00130">
    <property type="entry name" value="PAS"/>
    <property type="match status" value="4"/>
</dbReference>
<keyword evidence="6" id="KW-0808">Transferase</keyword>
<dbReference type="GO" id="GO:0016740">
    <property type="term" value="F:transferase activity"/>
    <property type="evidence" value="ECO:0007669"/>
    <property type="project" value="UniProtKB-KW"/>
</dbReference>
<keyword evidence="1 2" id="KW-0807">Transducer</keyword>
<dbReference type="SUPFAM" id="SSF58104">
    <property type="entry name" value="Methyl-accepting chemotaxis protein (MCP) signaling domain"/>
    <property type="match status" value="1"/>
</dbReference>
<dbReference type="PROSITE" id="PS50112">
    <property type="entry name" value="PAS"/>
    <property type="match status" value="3"/>
</dbReference>
<feature type="domain" description="PAC" evidence="5">
    <location>
        <begin position="449"/>
        <end position="501"/>
    </location>
</feature>
<gene>
    <name evidence="6" type="ORF">HMF8227_02526</name>
</gene>
<keyword evidence="7" id="KW-1185">Reference proteome</keyword>